<dbReference type="STRING" id="1381753.V2WI47"/>
<feature type="region of interest" description="Disordered" evidence="3">
    <location>
        <begin position="1"/>
        <end position="24"/>
    </location>
</feature>
<dbReference type="AlphaFoldDB" id="V2WI47"/>
<dbReference type="HOGENOM" id="CLU_046737_7_0_1"/>
<dbReference type="SUPFAM" id="SSF49764">
    <property type="entry name" value="HSP20-like chaperones"/>
    <property type="match status" value="1"/>
</dbReference>
<feature type="region of interest" description="Disordered" evidence="3">
    <location>
        <begin position="187"/>
        <end position="223"/>
    </location>
</feature>
<dbReference type="OrthoDB" id="1431247at2759"/>
<organism evidence="5 6">
    <name type="scientific">Moniliophthora roreri (strain MCA 2997)</name>
    <name type="common">Cocoa frosty pod rot fungus</name>
    <name type="synonym">Crinipellis roreri</name>
    <dbReference type="NCBI Taxonomy" id="1381753"/>
    <lineage>
        <taxon>Eukaryota</taxon>
        <taxon>Fungi</taxon>
        <taxon>Dikarya</taxon>
        <taxon>Basidiomycota</taxon>
        <taxon>Agaricomycotina</taxon>
        <taxon>Agaricomycetes</taxon>
        <taxon>Agaricomycetidae</taxon>
        <taxon>Agaricales</taxon>
        <taxon>Marasmiineae</taxon>
        <taxon>Marasmiaceae</taxon>
        <taxon>Moniliophthora</taxon>
    </lineage>
</organism>
<evidence type="ECO:0000256" key="2">
    <source>
        <dbReference type="RuleBase" id="RU003616"/>
    </source>
</evidence>
<dbReference type="CDD" id="cd06464">
    <property type="entry name" value="ACD_sHsps-like"/>
    <property type="match status" value="1"/>
</dbReference>
<dbReference type="InterPro" id="IPR008978">
    <property type="entry name" value="HSP20-like_chaperone"/>
</dbReference>
<sequence>MTPKSEPSSPTNAASLAHSPSQLPMSASDQRLVLQLATNLAHRLLEQKQHAELERRKSQLRNGTSCWMPRVDIFDDPDSGNIVALFELPGVRREDARVNVIDGKLVVEGERIMRFKRSFRPTGSWVESDQRTVDDEGNVNHSAAQVPRSVAELRYGRFRREFPLPDGITPSDVHVLLENGMLHIQWPRQKPTGTSPKRAFNGLIDESASARKRPKASGSGSAL</sequence>
<dbReference type="Pfam" id="PF00011">
    <property type="entry name" value="HSP20"/>
    <property type="match status" value="1"/>
</dbReference>
<evidence type="ECO:0000259" key="4">
    <source>
        <dbReference type="PROSITE" id="PS01031"/>
    </source>
</evidence>
<dbReference type="EMBL" id="AWSO01000921">
    <property type="protein sequence ID" value="ESK86528.1"/>
    <property type="molecule type" value="Genomic_DNA"/>
</dbReference>
<keyword evidence="6" id="KW-1185">Reference proteome</keyword>
<gene>
    <name evidence="5" type="ORF">Moror_9825</name>
</gene>
<comment type="caution">
    <text evidence="5">The sequence shown here is derived from an EMBL/GenBank/DDBJ whole genome shotgun (WGS) entry which is preliminary data.</text>
</comment>
<evidence type="ECO:0000256" key="1">
    <source>
        <dbReference type="PROSITE-ProRule" id="PRU00285"/>
    </source>
</evidence>
<dbReference type="Proteomes" id="UP000017559">
    <property type="component" value="Unassembled WGS sequence"/>
</dbReference>
<dbReference type="PROSITE" id="PS01031">
    <property type="entry name" value="SHSP"/>
    <property type="match status" value="1"/>
</dbReference>
<accession>V2WI47</accession>
<evidence type="ECO:0000256" key="3">
    <source>
        <dbReference type="SAM" id="MobiDB-lite"/>
    </source>
</evidence>
<name>V2WI47_MONRO</name>
<keyword evidence="5" id="KW-0346">Stress response</keyword>
<evidence type="ECO:0000313" key="5">
    <source>
        <dbReference type="EMBL" id="ESK86528.1"/>
    </source>
</evidence>
<dbReference type="KEGG" id="mrr:Moror_9825"/>
<proteinExistence type="inferred from homology"/>
<protein>
    <submittedName>
        <fullName evidence="5">Small heat shock protein</fullName>
    </submittedName>
</protein>
<dbReference type="Gene3D" id="2.60.40.790">
    <property type="match status" value="1"/>
</dbReference>
<comment type="similarity">
    <text evidence="1 2">Belongs to the small heat shock protein (HSP20) family.</text>
</comment>
<evidence type="ECO:0000313" key="6">
    <source>
        <dbReference type="Proteomes" id="UP000017559"/>
    </source>
</evidence>
<reference evidence="5 6" key="1">
    <citation type="journal article" date="2014" name="BMC Genomics">
        <title>Genome and secretome analysis of the hemibiotrophic fungal pathogen, Moniliophthora roreri, which causes frosty pod rot disease of cacao: mechanisms of the biotrophic and necrotrophic phases.</title>
        <authorList>
            <person name="Meinhardt L.W."/>
            <person name="Costa G.G.L."/>
            <person name="Thomazella D.P.T."/>
            <person name="Teixeira P.J.P.L."/>
            <person name="Carazzolle M.F."/>
            <person name="Schuster S.C."/>
            <person name="Carlson J.E."/>
            <person name="Guiltinan M.J."/>
            <person name="Mieczkowski P."/>
            <person name="Farmer A."/>
            <person name="Ramaraj T."/>
            <person name="Crozier J."/>
            <person name="Davis R.E."/>
            <person name="Shao J."/>
            <person name="Melnick R.L."/>
            <person name="Pereira G.A.G."/>
            <person name="Bailey B.A."/>
        </authorList>
    </citation>
    <scope>NUCLEOTIDE SEQUENCE [LARGE SCALE GENOMIC DNA]</scope>
    <source>
        <strain evidence="5 6">MCA 2997</strain>
    </source>
</reference>
<feature type="domain" description="SHSP" evidence="4">
    <location>
        <begin position="62"/>
        <end position="207"/>
    </location>
</feature>
<dbReference type="InterPro" id="IPR002068">
    <property type="entry name" value="A-crystallin/Hsp20_dom"/>
</dbReference>